<dbReference type="RefSeq" id="WP_110271182.1">
    <property type="nucleotide sequence ID" value="NZ_CP029289.2"/>
</dbReference>
<keyword evidence="11" id="KW-1185">Reference proteome</keyword>
<dbReference type="GO" id="GO:0009097">
    <property type="term" value="P:isoleucine biosynthetic process"/>
    <property type="evidence" value="ECO:0007669"/>
    <property type="project" value="UniProtKB-UniRule"/>
</dbReference>
<dbReference type="UniPathway" id="UPA00047">
    <property type="reaction ID" value="UER00056"/>
</dbReference>
<feature type="binding site" evidence="7">
    <location>
        <position position="196"/>
    </location>
    <ligand>
        <name>Mg(2+)</name>
        <dbReference type="ChEBI" id="CHEBI:18420"/>
        <label>1</label>
    </ligand>
</feature>
<keyword evidence="5 7" id="KW-0560">Oxidoreductase</keyword>
<dbReference type="Proteomes" id="UP000248044">
    <property type="component" value="Chromosome"/>
</dbReference>
<dbReference type="EMBL" id="CP029289">
    <property type="protein sequence ID" value="AWR95302.1"/>
    <property type="molecule type" value="Genomic_DNA"/>
</dbReference>
<dbReference type="UniPathway" id="UPA00049">
    <property type="reaction ID" value="UER00060"/>
</dbReference>
<evidence type="ECO:0000259" key="9">
    <source>
        <dbReference type="PROSITE" id="PS51851"/>
    </source>
</evidence>
<sequence length="331" mass="36690">MGKLILEGDFSLLKGKNIAVIGYGNQGFAQASIMRDNGLNVIIGNIKDEYYKKAEKDGFKVYEIPEAFERADVALMLIPDEIAPEVYKSVEGIIMKKEGFILDFASGYNVAFGFIKPPSTTDVIMVAPRMIGEGIVLLHKEDKGYPVLLGVSNDYSGKAWDYAKSLATAVGAIGKPGGVAVMSSFEEEALLDLLSEHTWAPILVSAIKAYFDVVTEKYGASPEAAILELYASGELAEIARAMADVGIFEQMKFHSTTSQYGQFTRAEKYYDMLKKISEEEAEKIWNGEFAKEWTLEQLAGKPVLNRLWKKYTESKLSYSESSLFKVLGRKK</sequence>
<evidence type="ECO:0000259" key="8">
    <source>
        <dbReference type="PROSITE" id="PS51850"/>
    </source>
</evidence>
<protein>
    <submittedName>
        <fullName evidence="10">Ketol-acid reductoisomerase</fullName>
    </submittedName>
</protein>
<dbReference type="OrthoDB" id="6064at2157"/>
<accession>A0A2U9IGX6</accession>
<name>A0A2U9IGX6_9CREN</name>
<evidence type="ECO:0000256" key="1">
    <source>
        <dbReference type="ARBA" id="ARBA00004864"/>
    </source>
</evidence>
<dbReference type="InterPro" id="IPR008927">
    <property type="entry name" value="6-PGluconate_DH-like_C_sf"/>
</dbReference>
<evidence type="ECO:0000313" key="10">
    <source>
        <dbReference type="EMBL" id="AWR95302.1"/>
    </source>
</evidence>
<dbReference type="PROSITE" id="PS51851">
    <property type="entry name" value="KARI_C"/>
    <property type="match status" value="1"/>
</dbReference>
<dbReference type="GO" id="GO:0046872">
    <property type="term" value="F:metal ion binding"/>
    <property type="evidence" value="ECO:0007669"/>
    <property type="project" value="UniProtKB-UniRule"/>
</dbReference>
<proteinExistence type="inferred from homology"/>
<dbReference type="SUPFAM" id="SSF51735">
    <property type="entry name" value="NAD(P)-binding Rossmann-fold domains"/>
    <property type="match status" value="1"/>
</dbReference>
<dbReference type="GO" id="GO:0009099">
    <property type="term" value="P:L-valine biosynthetic process"/>
    <property type="evidence" value="ECO:0007669"/>
    <property type="project" value="UniProtKB-UniRule"/>
</dbReference>
<feature type="binding site" evidence="7">
    <location>
        <position position="192"/>
    </location>
    <ligand>
        <name>Mg(2+)</name>
        <dbReference type="ChEBI" id="CHEBI:18420"/>
        <label>1</label>
    </ligand>
</feature>
<evidence type="ECO:0000256" key="5">
    <source>
        <dbReference type="ARBA" id="ARBA00023002"/>
    </source>
</evidence>
<evidence type="ECO:0000313" key="11">
    <source>
        <dbReference type="Proteomes" id="UP000248044"/>
    </source>
</evidence>
<dbReference type="Pfam" id="PF01450">
    <property type="entry name" value="KARI_C"/>
    <property type="match status" value="1"/>
</dbReference>
<dbReference type="InterPro" id="IPR000506">
    <property type="entry name" value="KARI_C"/>
</dbReference>
<dbReference type="AlphaFoldDB" id="A0A2U9IGX6"/>
<evidence type="ECO:0000256" key="3">
    <source>
        <dbReference type="ARBA" id="ARBA00010318"/>
    </source>
</evidence>
<dbReference type="KEGG" id="abri:DFR85_12555"/>
<evidence type="ECO:0000256" key="7">
    <source>
        <dbReference type="PROSITE-ProRule" id="PRU01198"/>
    </source>
</evidence>
<keyword evidence="4 7" id="KW-0028">Amino-acid biosynthesis</keyword>
<reference evidence="10 11" key="1">
    <citation type="submission" date="2018-05" db="EMBL/GenBank/DDBJ databases">
        <title>Complete Genome Sequences of Extremely Thermoacidophilic, Metal-Mobilizing Type-Strain Members of the Archaeal Family Sulfolobaceae: Acidianus brierleyi DSM-1651T, Acidianus sulfidivorans DSM-18786T, Metallosphaera hakonensis DSM-7519T, and Metallosphaera prunae DSM-10039T.</title>
        <authorList>
            <person name="Counts J.A."/>
            <person name="Kelly R.M."/>
        </authorList>
    </citation>
    <scope>NUCLEOTIDE SEQUENCE [LARGE SCALE GENOMIC DNA]</scope>
    <source>
        <strain evidence="10 11">DSM 1651</strain>
    </source>
</reference>
<dbReference type="Pfam" id="PF07991">
    <property type="entry name" value="KARI_N"/>
    <property type="match status" value="1"/>
</dbReference>
<dbReference type="GeneID" id="36833001"/>
<dbReference type="InterPro" id="IPR036291">
    <property type="entry name" value="NAD(P)-bd_dom_sf"/>
</dbReference>
<dbReference type="PANTHER" id="PTHR21371:SF1">
    <property type="entry name" value="KETOL-ACID REDUCTOISOMERASE, MITOCHONDRIAL"/>
    <property type="match status" value="1"/>
</dbReference>
<feature type="binding site" evidence="7">
    <location>
        <position position="192"/>
    </location>
    <ligand>
        <name>Mg(2+)</name>
        <dbReference type="ChEBI" id="CHEBI:18420"/>
        <label>2</label>
    </ligand>
</feature>
<keyword evidence="6 7" id="KW-0100">Branched-chain amino acid biosynthesis</keyword>
<dbReference type="PANTHER" id="PTHR21371">
    <property type="entry name" value="KETOL-ACID REDUCTOISOMERASE, MITOCHONDRIAL"/>
    <property type="match status" value="1"/>
</dbReference>
<dbReference type="Gene3D" id="3.40.50.720">
    <property type="entry name" value="NAD(P)-binding Rossmann-like Domain"/>
    <property type="match status" value="1"/>
</dbReference>
<keyword evidence="7" id="KW-0479">Metal-binding</keyword>
<keyword evidence="10" id="KW-0413">Isomerase</keyword>
<comment type="similarity">
    <text evidence="3 7">Belongs to the ketol-acid reductoisomerase family.</text>
</comment>
<feature type="domain" description="KARI C-terminal knotted" evidence="9">
    <location>
        <begin position="184"/>
        <end position="330"/>
    </location>
</feature>
<dbReference type="GO" id="GO:0016853">
    <property type="term" value="F:isomerase activity"/>
    <property type="evidence" value="ECO:0007669"/>
    <property type="project" value="UniProtKB-KW"/>
</dbReference>
<keyword evidence="7" id="KW-0460">Magnesium</keyword>
<comment type="pathway">
    <text evidence="1">Amino-acid biosynthesis; L-valine biosynthesis; L-valine from pyruvate: step 2/4.</text>
</comment>
<dbReference type="SUPFAM" id="SSF48179">
    <property type="entry name" value="6-phosphogluconate dehydrogenase C-terminal domain-like"/>
    <property type="match status" value="1"/>
</dbReference>
<gene>
    <name evidence="10" type="ORF">DFR85_12555</name>
</gene>
<dbReference type="InterPro" id="IPR013023">
    <property type="entry name" value="KARI"/>
</dbReference>
<evidence type="ECO:0000256" key="4">
    <source>
        <dbReference type="ARBA" id="ARBA00022605"/>
    </source>
</evidence>
<dbReference type="PROSITE" id="PS51850">
    <property type="entry name" value="KARI_N"/>
    <property type="match status" value="1"/>
</dbReference>
<feature type="domain" description="KARI N-terminal Rossmann" evidence="8">
    <location>
        <begin position="1"/>
        <end position="181"/>
    </location>
</feature>
<dbReference type="GO" id="GO:0004455">
    <property type="term" value="F:ketol-acid reductoisomerase activity"/>
    <property type="evidence" value="ECO:0007669"/>
    <property type="project" value="UniProtKB-UniRule"/>
</dbReference>
<dbReference type="Gene3D" id="6.10.240.10">
    <property type="match status" value="1"/>
</dbReference>
<evidence type="ECO:0000256" key="2">
    <source>
        <dbReference type="ARBA" id="ARBA00004885"/>
    </source>
</evidence>
<comment type="caution">
    <text evidence="7">Lacks conserved residue(s) required for the propagation of feature annotation.</text>
</comment>
<evidence type="ECO:0000256" key="6">
    <source>
        <dbReference type="ARBA" id="ARBA00023304"/>
    </source>
</evidence>
<organism evidence="10 11">
    <name type="scientific">Acidianus brierleyi</name>
    <dbReference type="NCBI Taxonomy" id="41673"/>
    <lineage>
        <taxon>Archaea</taxon>
        <taxon>Thermoproteota</taxon>
        <taxon>Thermoprotei</taxon>
        <taxon>Sulfolobales</taxon>
        <taxon>Sulfolobaceae</taxon>
        <taxon>Acidianus</taxon>
    </lineage>
</organism>
<dbReference type="InterPro" id="IPR013116">
    <property type="entry name" value="KARI_N"/>
</dbReference>
<comment type="pathway">
    <text evidence="2">Amino-acid biosynthesis; L-isoleucine biosynthesis; L-isoleucine from 2-oxobutanoate: step 2/4.</text>
</comment>